<feature type="region of interest" description="Disordered" evidence="1">
    <location>
        <begin position="74"/>
        <end position="141"/>
    </location>
</feature>
<protein>
    <recommendedName>
        <fullName evidence="2">Retrotransposon gag domain-containing protein</fullName>
    </recommendedName>
</protein>
<comment type="caution">
    <text evidence="3">The sequence shown here is derived from an EMBL/GenBank/DDBJ whole genome shotgun (WGS) entry which is preliminary data.</text>
</comment>
<organism evidence="3 4">
    <name type="scientific">Marasmiellus scandens</name>
    <dbReference type="NCBI Taxonomy" id="2682957"/>
    <lineage>
        <taxon>Eukaryota</taxon>
        <taxon>Fungi</taxon>
        <taxon>Dikarya</taxon>
        <taxon>Basidiomycota</taxon>
        <taxon>Agaricomycotina</taxon>
        <taxon>Agaricomycetes</taxon>
        <taxon>Agaricomycetidae</taxon>
        <taxon>Agaricales</taxon>
        <taxon>Marasmiineae</taxon>
        <taxon>Omphalotaceae</taxon>
        <taxon>Marasmiellus</taxon>
    </lineage>
</organism>
<sequence>MLTIVPTTVKTSFSGNTSDCRGLPHGFDVTRQCHVHFWDNEFFKCIRNNCPSATLSITSISSLELEGRTHRIKPLPARFPRVEATPSPSATPVLQPPPPPPEDFAQTVPSPAPSPSPEPSPAPSPSPTPSHHSESDTEMTDNNLGSLVQQMAQHQRNMQEQMTRLIETLGQPKPDKTSTSKPDPFTGKANNVRRFLSLFKIWAASRSDLNTEEKTITSALSFMQGEAADWAARHANLIVKSHEPNSTQPFPFEGKWTQFEKEFKTRFGSVDEEAEARRKIKGMKQGKQSVAHYAQEFQDVGGRTGFSDGKVLQRAQWWYLTPHDFH</sequence>
<dbReference type="EMBL" id="JBANRG010000034">
    <property type="protein sequence ID" value="KAK7450095.1"/>
    <property type="molecule type" value="Genomic_DNA"/>
</dbReference>
<keyword evidence="4" id="KW-1185">Reference proteome</keyword>
<accession>A0ABR1J4L8</accession>
<feature type="domain" description="Retrotransposon gag" evidence="2">
    <location>
        <begin position="235"/>
        <end position="307"/>
    </location>
</feature>
<feature type="compositionally biased region" description="Pro residues" evidence="1">
    <location>
        <begin position="110"/>
        <end position="128"/>
    </location>
</feature>
<evidence type="ECO:0000313" key="4">
    <source>
        <dbReference type="Proteomes" id="UP001498398"/>
    </source>
</evidence>
<evidence type="ECO:0000313" key="3">
    <source>
        <dbReference type="EMBL" id="KAK7450095.1"/>
    </source>
</evidence>
<name>A0ABR1J4L8_9AGAR</name>
<evidence type="ECO:0000256" key="1">
    <source>
        <dbReference type="SAM" id="MobiDB-lite"/>
    </source>
</evidence>
<feature type="region of interest" description="Disordered" evidence="1">
    <location>
        <begin position="169"/>
        <end position="188"/>
    </location>
</feature>
<dbReference type="Proteomes" id="UP001498398">
    <property type="component" value="Unassembled WGS sequence"/>
</dbReference>
<gene>
    <name evidence="3" type="ORF">VKT23_012977</name>
</gene>
<evidence type="ECO:0000259" key="2">
    <source>
        <dbReference type="Pfam" id="PF03732"/>
    </source>
</evidence>
<dbReference type="Pfam" id="PF03732">
    <property type="entry name" value="Retrotrans_gag"/>
    <property type="match status" value="1"/>
</dbReference>
<dbReference type="InterPro" id="IPR005162">
    <property type="entry name" value="Retrotrans_gag_dom"/>
</dbReference>
<proteinExistence type="predicted"/>
<reference evidence="3 4" key="1">
    <citation type="submission" date="2024-01" db="EMBL/GenBank/DDBJ databases">
        <title>A draft genome for the cacao thread blight pathogen Marasmiellus scandens.</title>
        <authorList>
            <person name="Baruah I.K."/>
            <person name="Leung J."/>
            <person name="Bukari Y."/>
            <person name="Amoako-Attah I."/>
            <person name="Meinhardt L.W."/>
            <person name="Bailey B.A."/>
            <person name="Cohen S.P."/>
        </authorList>
    </citation>
    <scope>NUCLEOTIDE SEQUENCE [LARGE SCALE GENOMIC DNA]</scope>
    <source>
        <strain evidence="3 4">GH-19</strain>
    </source>
</reference>